<feature type="transmembrane region" description="Helical" evidence="5">
    <location>
        <begin position="103"/>
        <end position="121"/>
    </location>
</feature>
<comment type="subcellular location">
    <subcellularLocation>
        <location evidence="1">Membrane</location>
        <topology evidence="1">Multi-pass membrane protein</topology>
    </subcellularLocation>
</comment>
<dbReference type="EnsemblMetazoa" id="tetur01g00830.1">
    <property type="protein sequence ID" value="tetur01g00830.1"/>
    <property type="gene ID" value="tetur01g00830"/>
</dbReference>
<evidence type="ECO:0000256" key="3">
    <source>
        <dbReference type="ARBA" id="ARBA00022989"/>
    </source>
</evidence>
<keyword evidence="3 5" id="KW-1133">Transmembrane helix</keyword>
<feature type="transmembrane region" description="Helical" evidence="5">
    <location>
        <begin position="133"/>
        <end position="150"/>
    </location>
</feature>
<evidence type="ECO:0000256" key="1">
    <source>
        <dbReference type="ARBA" id="ARBA00004141"/>
    </source>
</evidence>
<evidence type="ECO:0000259" key="6">
    <source>
        <dbReference type="Pfam" id="PF00892"/>
    </source>
</evidence>
<feature type="transmembrane region" description="Helical" evidence="5">
    <location>
        <begin position="41"/>
        <end position="61"/>
    </location>
</feature>
<feature type="transmembrane region" description="Helical" evidence="5">
    <location>
        <begin position="308"/>
        <end position="329"/>
    </location>
</feature>
<evidence type="ECO:0000313" key="8">
    <source>
        <dbReference type="Proteomes" id="UP000015104"/>
    </source>
</evidence>
<dbReference type="PANTHER" id="PTHR22911">
    <property type="entry name" value="ACYL-MALONYL CONDENSING ENZYME-RELATED"/>
    <property type="match status" value="1"/>
</dbReference>
<dbReference type="HOGENOM" id="CLU_032828_1_2_1"/>
<dbReference type="PANTHER" id="PTHR22911:SF6">
    <property type="entry name" value="SOLUTE CARRIER FAMILY 35 MEMBER G1"/>
    <property type="match status" value="1"/>
</dbReference>
<evidence type="ECO:0000256" key="4">
    <source>
        <dbReference type="ARBA" id="ARBA00023136"/>
    </source>
</evidence>
<sequence length="374" mass="40240">MEKSSNLMLSRPEDPEVASLGQITVDVGYEILPKRIRAIPGIGLILALLSGVFFATGSLTVKLIQSVSGIEIAVIRSLITLIAFSIVVILCKHDLKSIPSERVPLALRCLTGCIGLILTYVSIKLIPLGDSQSIIFSSPVFVNFFAYLFLGEPCGLVQYVSIIFAMIGVLLISKPSFLFPDFDTDQNDAYASTRTTGTLTALGACCGAASVFICIRKLQVTPSSVVIFWHSAVTVILGTILLIIRDLLVWPQGIQDYVLLLVCGVTGIAGQALMTLSLKLEKAGPVSLARTMDIVMAFVYQITILKEAVAWTSLFGAFILVFGVIIVALNKWYTSDPKSFKSVFLCGCAGDHKKTPDNLVNLASIPTITISANN</sequence>
<feature type="transmembrane region" description="Helical" evidence="5">
    <location>
        <begin position="157"/>
        <end position="177"/>
    </location>
</feature>
<protein>
    <recommendedName>
        <fullName evidence="6">EamA domain-containing protein</fullName>
    </recommendedName>
</protein>
<dbReference type="eggNOG" id="KOG4510">
    <property type="taxonomic scope" value="Eukaryota"/>
</dbReference>
<name>T1JPU4_TETUR</name>
<dbReference type="KEGG" id="tut:107369849"/>
<dbReference type="AlphaFoldDB" id="T1JPU4"/>
<evidence type="ECO:0000256" key="2">
    <source>
        <dbReference type="ARBA" id="ARBA00022692"/>
    </source>
</evidence>
<reference evidence="8" key="1">
    <citation type="submission" date="2011-08" db="EMBL/GenBank/DDBJ databases">
        <authorList>
            <person name="Rombauts S."/>
        </authorList>
    </citation>
    <scope>NUCLEOTIDE SEQUENCE</scope>
    <source>
        <strain evidence="8">London</strain>
    </source>
</reference>
<feature type="domain" description="EamA" evidence="6">
    <location>
        <begin position="42"/>
        <end position="173"/>
    </location>
</feature>
<accession>T1JPU4</accession>
<keyword evidence="8" id="KW-1185">Reference proteome</keyword>
<dbReference type="OMA" id="WISTMIT"/>
<reference evidence="7" key="2">
    <citation type="submission" date="2015-06" db="UniProtKB">
        <authorList>
            <consortium name="EnsemblMetazoa"/>
        </authorList>
    </citation>
    <scope>IDENTIFICATION</scope>
</reference>
<evidence type="ECO:0000256" key="5">
    <source>
        <dbReference type="SAM" id="Phobius"/>
    </source>
</evidence>
<dbReference type="InterPro" id="IPR037185">
    <property type="entry name" value="EmrE-like"/>
</dbReference>
<dbReference type="OrthoDB" id="8300370at2759"/>
<dbReference type="InterPro" id="IPR000620">
    <property type="entry name" value="EamA_dom"/>
</dbReference>
<feature type="transmembrane region" description="Helical" evidence="5">
    <location>
        <begin position="227"/>
        <end position="245"/>
    </location>
</feature>
<feature type="domain" description="EamA" evidence="6">
    <location>
        <begin position="196"/>
        <end position="328"/>
    </location>
</feature>
<organism evidence="7 8">
    <name type="scientific">Tetranychus urticae</name>
    <name type="common">Two-spotted spider mite</name>
    <dbReference type="NCBI Taxonomy" id="32264"/>
    <lineage>
        <taxon>Eukaryota</taxon>
        <taxon>Metazoa</taxon>
        <taxon>Ecdysozoa</taxon>
        <taxon>Arthropoda</taxon>
        <taxon>Chelicerata</taxon>
        <taxon>Arachnida</taxon>
        <taxon>Acari</taxon>
        <taxon>Acariformes</taxon>
        <taxon>Trombidiformes</taxon>
        <taxon>Prostigmata</taxon>
        <taxon>Eleutherengona</taxon>
        <taxon>Raphignathae</taxon>
        <taxon>Tetranychoidea</taxon>
        <taxon>Tetranychidae</taxon>
        <taxon>Tetranychus</taxon>
    </lineage>
</organism>
<dbReference type="Pfam" id="PF00892">
    <property type="entry name" value="EamA"/>
    <property type="match status" value="2"/>
</dbReference>
<dbReference type="GO" id="GO:0016020">
    <property type="term" value="C:membrane"/>
    <property type="evidence" value="ECO:0007669"/>
    <property type="project" value="UniProtKB-SubCell"/>
</dbReference>
<gene>
    <name evidence="7" type="primary">107369849</name>
</gene>
<evidence type="ECO:0000313" key="7">
    <source>
        <dbReference type="EnsemblMetazoa" id="tetur01g00830.1"/>
    </source>
</evidence>
<dbReference type="EMBL" id="CAEY01000430">
    <property type="status" value="NOT_ANNOTATED_CDS"/>
    <property type="molecule type" value="Genomic_DNA"/>
</dbReference>
<feature type="transmembrane region" description="Helical" evidence="5">
    <location>
        <begin position="197"/>
        <end position="215"/>
    </location>
</feature>
<feature type="transmembrane region" description="Helical" evidence="5">
    <location>
        <begin position="257"/>
        <end position="276"/>
    </location>
</feature>
<keyword evidence="2 5" id="KW-0812">Transmembrane</keyword>
<keyword evidence="4 5" id="KW-0472">Membrane</keyword>
<feature type="transmembrane region" description="Helical" evidence="5">
    <location>
        <begin position="283"/>
        <end position="302"/>
    </location>
</feature>
<dbReference type="SUPFAM" id="SSF103481">
    <property type="entry name" value="Multidrug resistance efflux transporter EmrE"/>
    <property type="match status" value="2"/>
</dbReference>
<proteinExistence type="predicted"/>
<dbReference type="Proteomes" id="UP000015104">
    <property type="component" value="Unassembled WGS sequence"/>
</dbReference>
<feature type="transmembrane region" description="Helical" evidence="5">
    <location>
        <begin position="73"/>
        <end position="91"/>
    </location>
</feature>